<dbReference type="Proteomes" id="UP000046122">
    <property type="component" value="Unassembled WGS sequence"/>
</dbReference>
<proteinExistence type="predicted"/>
<reference evidence="1 2" key="1">
    <citation type="submission" date="2014-08" db="EMBL/GenBank/DDBJ databases">
        <authorList>
            <person name="Moulin Lionel"/>
        </authorList>
    </citation>
    <scope>NUCLEOTIDE SEQUENCE [LARGE SCALE GENOMIC DNA]</scope>
</reference>
<protein>
    <submittedName>
        <fullName evidence="1">Uncharacterized protein</fullName>
    </submittedName>
</protein>
<accession>A0A090GUR4</accession>
<dbReference type="EMBL" id="CCNE01000020">
    <property type="protein sequence ID" value="CDX57387.1"/>
    <property type="molecule type" value="Genomic_DNA"/>
</dbReference>
<sequence length="72" mass="7899">MPRQAILGGCVLRASVTHQRRAPRIDNEGILNPAPLQQALTACTPPAQNMSTKTLRLFVENLNRTIDFSGDL</sequence>
<evidence type="ECO:0000313" key="2">
    <source>
        <dbReference type="Proteomes" id="UP000046122"/>
    </source>
</evidence>
<name>A0A090GUR4_MESPL</name>
<gene>
    <name evidence="1" type="ORF">MPL3365_270011</name>
</gene>
<dbReference type="AlphaFoldDB" id="A0A090GUR4"/>
<organism evidence="1 2">
    <name type="scientific">Mesorhizobium plurifarium</name>
    <dbReference type="NCBI Taxonomy" id="69974"/>
    <lineage>
        <taxon>Bacteria</taxon>
        <taxon>Pseudomonadati</taxon>
        <taxon>Pseudomonadota</taxon>
        <taxon>Alphaproteobacteria</taxon>
        <taxon>Hyphomicrobiales</taxon>
        <taxon>Phyllobacteriaceae</taxon>
        <taxon>Mesorhizobium</taxon>
    </lineage>
</organism>
<evidence type="ECO:0000313" key="1">
    <source>
        <dbReference type="EMBL" id="CDX57387.1"/>
    </source>
</evidence>